<feature type="compositionally biased region" description="Basic and acidic residues" evidence="2">
    <location>
        <begin position="71"/>
        <end position="90"/>
    </location>
</feature>
<sequence length="333" mass="37443">MEKLRQAMEEQQCDLEMLESELRVMEKHYEETIDSTHRDLEEGKRELCALLDSNEHSIELLKQSLCQSQQKETELRRKRDELSRRDHDDQTAQAMMGQQPIETLREEIGYLYNYDEVLGAATPAVLLKPGATQGLLKGEHPDVIDAGDMNQRISELSPVDRIRATSKIYEEMSRKESYQEDAQMYSSAEETSPPSKKFSTLDPQRLPFEASPVTHFRSEVTGHPTWIHWTDFGDRVFVLATQVQKIGTLVSVSSDQSLAAGSATPQQFSTSVLFGKDAADVHLVARVIAEKFGPSKPLLVAVSLLDYSLPTIRELAQKVEEASSSTSSSPLDR</sequence>
<feature type="region of interest" description="Disordered" evidence="2">
    <location>
        <begin position="71"/>
        <end position="92"/>
    </location>
</feature>
<dbReference type="PANTHER" id="PTHR31051">
    <property type="entry name" value="PROTEASOME ASSEMBLY CHAPERONE 3"/>
    <property type="match status" value="1"/>
</dbReference>
<evidence type="ECO:0000313" key="3">
    <source>
        <dbReference type="EMBL" id="CAD7231384.1"/>
    </source>
</evidence>
<proteinExistence type="predicted"/>
<keyword evidence="1" id="KW-0175">Coiled coil</keyword>
<dbReference type="EMBL" id="OB663454">
    <property type="protein sequence ID" value="CAD7231384.1"/>
    <property type="molecule type" value="Genomic_DNA"/>
</dbReference>
<organism evidence="3">
    <name type="scientific">Cyprideis torosa</name>
    <dbReference type="NCBI Taxonomy" id="163714"/>
    <lineage>
        <taxon>Eukaryota</taxon>
        <taxon>Metazoa</taxon>
        <taxon>Ecdysozoa</taxon>
        <taxon>Arthropoda</taxon>
        <taxon>Crustacea</taxon>
        <taxon>Oligostraca</taxon>
        <taxon>Ostracoda</taxon>
        <taxon>Podocopa</taxon>
        <taxon>Podocopida</taxon>
        <taxon>Cytherocopina</taxon>
        <taxon>Cytheroidea</taxon>
        <taxon>Cytherideidae</taxon>
        <taxon>Cyprideis</taxon>
    </lineage>
</organism>
<dbReference type="AlphaFoldDB" id="A0A7R8WGR5"/>
<dbReference type="PANTHER" id="PTHR31051:SF1">
    <property type="entry name" value="PROTEASOME ASSEMBLY CHAPERONE 3"/>
    <property type="match status" value="1"/>
</dbReference>
<reference evidence="3" key="1">
    <citation type="submission" date="2020-11" db="EMBL/GenBank/DDBJ databases">
        <authorList>
            <person name="Tran Van P."/>
        </authorList>
    </citation>
    <scope>NUCLEOTIDE SEQUENCE</scope>
</reference>
<gene>
    <name evidence="3" type="ORF">CTOB1V02_LOCUS9231</name>
</gene>
<dbReference type="GO" id="GO:0043248">
    <property type="term" value="P:proteasome assembly"/>
    <property type="evidence" value="ECO:0007669"/>
    <property type="project" value="InterPro"/>
</dbReference>
<name>A0A7R8WGR5_9CRUS</name>
<dbReference type="InterPro" id="IPR018788">
    <property type="entry name" value="Proteasome_assmbl_chp_3"/>
</dbReference>
<dbReference type="InterPro" id="IPR053720">
    <property type="entry name" value="Psm_Assembly_Chaperone"/>
</dbReference>
<evidence type="ECO:0000256" key="2">
    <source>
        <dbReference type="SAM" id="MobiDB-lite"/>
    </source>
</evidence>
<feature type="compositionally biased region" description="Polar residues" evidence="2">
    <location>
        <begin position="184"/>
        <end position="201"/>
    </location>
</feature>
<feature type="region of interest" description="Disordered" evidence="2">
    <location>
        <begin position="173"/>
        <end position="201"/>
    </location>
</feature>
<accession>A0A7R8WGR5</accession>
<dbReference type="Gene3D" id="3.30.230.90">
    <property type="match status" value="1"/>
</dbReference>
<dbReference type="OrthoDB" id="5839at2759"/>
<protein>
    <submittedName>
        <fullName evidence="3">Uncharacterized protein</fullName>
    </submittedName>
</protein>
<dbReference type="Pfam" id="PF10178">
    <property type="entry name" value="PAC3"/>
    <property type="match status" value="1"/>
</dbReference>
<evidence type="ECO:0000256" key="1">
    <source>
        <dbReference type="SAM" id="Coils"/>
    </source>
</evidence>
<feature type="coiled-coil region" evidence="1">
    <location>
        <begin position="1"/>
        <end position="35"/>
    </location>
</feature>